<evidence type="ECO:0000256" key="3">
    <source>
        <dbReference type="ARBA" id="ARBA00022475"/>
    </source>
</evidence>
<protein>
    <submittedName>
        <fullName evidence="9">EamA family transporter</fullName>
    </submittedName>
</protein>
<proteinExistence type="inferred from homology"/>
<keyword evidence="5 7" id="KW-1133">Transmembrane helix</keyword>
<feature type="transmembrane region" description="Helical" evidence="7">
    <location>
        <begin position="270"/>
        <end position="289"/>
    </location>
</feature>
<reference evidence="9 10" key="1">
    <citation type="submission" date="2019-09" db="EMBL/GenBank/DDBJ databases">
        <title>Whole genome shotgun sequencing (WGS) of Ellagibacter isourolithinifaciens DSM 104140(T) and Adlercreutzia muris DSM 29508(T).</title>
        <authorList>
            <person name="Stoll D.A."/>
            <person name="Danylec N."/>
            <person name="Huch M."/>
        </authorList>
    </citation>
    <scope>NUCLEOTIDE SEQUENCE [LARGE SCALE GENOMIC DNA]</scope>
    <source>
        <strain evidence="9 10">DSM 104140</strain>
    </source>
</reference>
<dbReference type="OrthoDB" id="9804865at2"/>
<name>A0A6N6NPC1_9ACTN</name>
<dbReference type="InterPro" id="IPR051258">
    <property type="entry name" value="Diverse_Substrate_Transporter"/>
</dbReference>
<evidence type="ECO:0000256" key="6">
    <source>
        <dbReference type="ARBA" id="ARBA00023136"/>
    </source>
</evidence>
<evidence type="ECO:0000256" key="1">
    <source>
        <dbReference type="ARBA" id="ARBA00004651"/>
    </source>
</evidence>
<dbReference type="PANTHER" id="PTHR42920:SF5">
    <property type="entry name" value="EAMA DOMAIN-CONTAINING PROTEIN"/>
    <property type="match status" value="1"/>
</dbReference>
<dbReference type="PANTHER" id="PTHR42920">
    <property type="entry name" value="OS03G0707200 PROTEIN-RELATED"/>
    <property type="match status" value="1"/>
</dbReference>
<evidence type="ECO:0000259" key="8">
    <source>
        <dbReference type="Pfam" id="PF00892"/>
    </source>
</evidence>
<comment type="similarity">
    <text evidence="2">Belongs to the EamA transporter family.</text>
</comment>
<keyword evidence="3" id="KW-1003">Cell membrane</keyword>
<evidence type="ECO:0000256" key="4">
    <source>
        <dbReference type="ARBA" id="ARBA00022692"/>
    </source>
</evidence>
<evidence type="ECO:0000256" key="2">
    <source>
        <dbReference type="ARBA" id="ARBA00007362"/>
    </source>
</evidence>
<feature type="domain" description="EamA" evidence="8">
    <location>
        <begin position="152"/>
        <end position="286"/>
    </location>
</feature>
<feature type="transmembrane region" description="Helical" evidence="7">
    <location>
        <begin position="154"/>
        <end position="170"/>
    </location>
</feature>
<feature type="transmembrane region" description="Helical" evidence="7">
    <location>
        <begin position="12"/>
        <end position="33"/>
    </location>
</feature>
<keyword evidence="6 7" id="KW-0472">Membrane</keyword>
<evidence type="ECO:0000313" key="10">
    <source>
        <dbReference type="Proteomes" id="UP000468668"/>
    </source>
</evidence>
<feature type="transmembrane region" description="Helical" evidence="7">
    <location>
        <begin position="213"/>
        <end position="232"/>
    </location>
</feature>
<dbReference type="Pfam" id="PF00892">
    <property type="entry name" value="EamA"/>
    <property type="match status" value="2"/>
</dbReference>
<keyword evidence="4 7" id="KW-0812">Transmembrane</keyword>
<dbReference type="InterPro" id="IPR037185">
    <property type="entry name" value="EmrE-like"/>
</dbReference>
<feature type="domain" description="EamA" evidence="8">
    <location>
        <begin position="12"/>
        <end position="140"/>
    </location>
</feature>
<dbReference type="InterPro" id="IPR000620">
    <property type="entry name" value="EamA_dom"/>
</dbReference>
<feature type="transmembrane region" description="Helical" evidence="7">
    <location>
        <begin position="129"/>
        <end position="148"/>
    </location>
</feature>
<organism evidence="9 10">
    <name type="scientific">Ellagibacter isourolithinifaciens</name>
    <dbReference type="NCBI Taxonomy" id="2137581"/>
    <lineage>
        <taxon>Bacteria</taxon>
        <taxon>Bacillati</taxon>
        <taxon>Actinomycetota</taxon>
        <taxon>Coriobacteriia</taxon>
        <taxon>Eggerthellales</taxon>
        <taxon>Eggerthellaceae</taxon>
        <taxon>Ellagibacter</taxon>
    </lineage>
</organism>
<accession>A0A6N6NPC1</accession>
<evidence type="ECO:0000256" key="5">
    <source>
        <dbReference type="ARBA" id="ARBA00022989"/>
    </source>
</evidence>
<gene>
    <name evidence="9" type="ORF">F8C90_04660</name>
</gene>
<dbReference type="AlphaFoldDB" id="A0A6N6NPC1"/>
<comment type="caution">
    <text evidence="9">The sequence shown here is derived from an EMBL/GenBank/DDBJ whole genome shotgun (WGS) entry which is preliminary data.</text>
</comment>
<dbReference type="Proteomes" id="UP000468668">
    <property type="component" value="Unassembled WGS sequence"/>
</dbReference>
<feature type="transmembrane region" description="Helical" evidence="7">
    <location>
        <begin position="39"/>
        <end position="58"/>
    </location>
</feature>
<dbReference type="EMBL" id="WAJR01000008">
    <property type="protein sequence ID" value="KAB1640879.1"/>
    <property type="molecule type" value="Genomic_DNA"/>
</dbReference>
<dbReference type="RefSeq" id="WP_158049298.1">
    <property type="nucleotide sequence ID" value="NZ_DBEZKV010000125.1"/>
</dbReference>
<comment type="subcellular location">
    <subcellularLocation>
        <location evidence="1">Cell membrane</location>
        <topology evidence="1">Multi-pass membrane protein</topology>
    </subcellularLocation>
</comment>
<evidence type="ECO:0000256" key="7">
    <source>
        <dbReference type="SAM" id="Phobius"/>
    </source>
</evidence>
<sequence>MKMQQGSRSPFVLCVIVQTVIFGLGNVITKFAYESVTPLWCMVLRFGLALAVFALIFGPRMVRELRGAKLADWAPAAVCLAVGYIACNLALDVTTATNVGFLVALPVVFAPLIAQVVRRVRYPRAMIPFQVAVVGGLYLLCCNGGSFSFGAGEALSLLSSAAIAGSLVFGEKGLEKLSAPTIAGTQILAAFVLSLAAAIAAEPVVDVATIEPVAWGVIVFLAILSTCVTFALQNVALTGLPSSTVSLLLTGEPVFTALFSMALLGEFLSIGGWVGAGVILVAVVGATLVEGRDGNSEAPSSAGMERLVSQLASDSNAQ</sequence>
<dbReference type="SUPFAM" id="SSF103481">
    <property type="entry name" value="Multidrug resistance efflux transporter EmrE"/>
    <property type="match status" value="2"/>
</dbReference>
<dbReference type="GO" id="GO:0005886">
    <property type="term" value="C:plasma membrane"/>
    <property type="evidence" value="ECO:0007669"/>
    <property type="project" value="UniProtKB-SubCell"/>
</dbReference>
<keyword evidence="10" id="KW-1185">Reference proteome</keyword>
<feature type="transmembrane region" description="Helical" evidence="7">
    <location>
        <begin position="97"/>
        <end position="117"/>
    </location>
</feature>
<evidence type="ECO:0000313" key="9">
    <source>
        <dbReference type="EMBL" id="KAB1640879.1"/>
    </source>
</evidence>
<feature type="transmembrane region" description="Helical" evidence="7">
    <location>
        <begin position="182"/>
        <end position="201"/>
    </location>
</feature>
<feature type="transmembrane region" description="Helical" evidence="7">
    <location>
        <begin position="70"/>
        <end position="91"/>
    </location>
</feature>